<evidence type="ECO:0000256" key="1">
    <source>
        <dbReference type="ARBA" id="ARBA00022723"/>
    </source>
</evidence>
<feature type="region of interest" description="Disordered" evidence="5">
    <location>
        <begin position="1"/>
        <end position="267"/>
    </location>
</feature>
<name>A0A1A6A2Y9_9TREE</name>
<dbReference type="InterPro" id="IPR013083">
    <property type="entry name" value="Znf_RING/FYVE/PHD"/>
</dbReference>
<evidence type="ECO:0000313" key="7">
    <source>
        <dbReference type="EMBL" id="OBR84426.1"/>
    </source>
</evidence>
<dbReference type="AlphaFoldDB" id="A0A1A6A2Y9"/>
<dbReference type="Gene3D" id="3.30.40.10">
    <property type="entry name" value="Zinc/RING finger domain, C3HC4 (zinc finger)"/>
    <property type="match status" value="1"/>
</dbReference>
<evidence type="ECO:0000259" key="6">
    <source>
        <dbReference type="PROSITE" id="PS50016"/>
    </source>
</evidence>
<organism evidence="7">
    <name type="scientific">Kwoniella dejecticola CBS 10117</name>
    <dbReference type="NCBI Taxonomy" id="1296121"/>
    <lineage>
        <taxon>Eukaryota</taxon>
        <taxon>Fungi</taxon>
        <taxon>Dikarya</taxon>
        <taxon>Basidiomycota</taxon>
        <taxon>Agaricomycotina</taxon>
        <taxon>Tremellomycetes</taxon>
        <taxon>Tremellales</taxon>
        <taxon>Cryptococcaceae</taxon>
        <taxon>Kwoniella</taxon>
    </lineage>
</organism>
<dbReference type="OrthoDB" id="79252at2759"/>
<feature type="compositionally biased region" description="Low complexity" evidence="5">
    <location>
        <begin position="29"/>
        <end position="38"/>
    </location>
</feature>
<feature type="region of interest" description="Disordered" evidence="5">
    <location>
        <begin position="915"/>
        <end position="948"/>
    </location>
</feature>
<gene>
    <name evidence="7" type="ORF">I303_05284</name>
</gene>
<feature type="compositionally biased region" description="Basic and acidic residues" evidence="5">
    <location>
        <begin position="289"/>
        <end position="304"/>
    </location>
</feature>
<dbReference type="CDD" id="cd15550">
    <property type="entry name" value="PHD_MLL5"/>
    <property type="match status" value="1"/>
</dbReference>
<dbReference type="GO" id="GO:0008270">
    <property type="term" value="F:zinc ion binding"/>
    <property type="evidence" value="ECO:0007669"/>
    <property type="project" value="UniProtKB-KW"/>
</dbReference>
<protein>
    <recommendedName>
        <fullName evidence="6">PHD-type domain-containing protein</fullName>
    </recommendedName>
</protein>
<keyword evidence="3" id="KW-0862">Zinc</keyword>
<feature type="domain" description="PHD-type" evidence="6">
    <location>
        <begin position="330"/>
        <end position="381"/>
    </location>
</feature>
<feature type="compositionally biased region" description="Basic and acidic residues" evidence="5">
    <location>
        <begin position="479"/>
        <end position="492"/>
    </location>
</feature>
<dbReference type="Pfam" id="PF20826">
    <property type="entry name" value="PHD_5"/>
    <property type="match status" value="1"/>
</dbReference>
<dbReference type="InterPro" id="IPR019786">
    <property type="entry name" value="Zinc_finger_PHD-type_CS"/>
</dbReference>
<feature type="compositionally biased region" description="Low complexity" evidence="5">
    <location>
        <begin position="7"/>
        <end position="22"/>
    </location>
</feature>
<dbReference type="PROSITE" id="PS50016">
    <property type="entry name" value="ZF_PHD_2"/>
    <property type="match status" value="1"/>
</dbReference>
<evidence type="ECO:0000256" key="2">
    <source>
        <dbReference type="ARBA" id="ARBA00022771"/>
    </source>
</evidence>
<dbReference type="GO" id="GO:0061188">
    <property type="term" value="P:negative regulation of rDNA heterochromatin formation"/>
    <property type="evidence" value="ECO:0007669"/>
    <property type="project" value="TreeGrafter"/>
</dbReference>
<dbReference type="GO" id="GO:0033698">
    <property type="term" value="C:Rpd3L complex"/>
    <property type="evidence" value="ECO:0007669"/>
    <property type="project" value="TreeGrafter"/>
</dbReference>
<dbReference type="PANTHER" id="PTHR47793">
    <property type="entry name" value="HISTONE DEACETYLASE COMPLEX SUBUNIT CTI6"/>
    <property type="match status" value="1"/>
</dbReference>
<dbReference type="GO" id="GO:0061186">
    <property type="term" value="P:negative regulation of silent mating-type cassette heterochromatin formation"/>
    <property type="evidence" value="ECO:0007669"/>
    <property type="project" value="TreeGrafter"/>
</dbReference>
<feature type="compositionally biased region" description="Pro residues" evidence="5">
    <location>
        <begin position="56"/>
        <end position="72"/>
    </location>
</feature>
<reference evidence="7" key="1">
    <citation type="submission" date="2013-07" db="EMBL/GenBank/DDBJ databases">
        <title>The Genome Sequence of Cryptococcus dejecticola CBS10117.</title>
        <authorList>
            <consortium name="The Broad Institute Genome Sequencing Platform"/>
            <person name="Cuomo C."/>
            <person name="Litvintseva A."/>
            <person name="Chen Y."/>
            <person name="Heitman J."/>
            <person name="Sun S."/>
            <person name="Springer D."/>
            <person name="Dromer F."/>
            <person name="Young S.K."/>
            <person name="Zeng Q."/>
            <person name="Gargeya S."/>
            <person name="Fitzgerald M."/>
            <person name="Abouelleil A."/>
            <person name="Alvarado L."/>
            <person name="Berlin A.M."/>
            <person name="Chapman S.B."/>
            <person name="Dewar J."/>
            <person name="Goldberg J."/>
            <person name="Griggs A."/>
            <person name="Gujja S."/>
            <person name="Hansen M."/>
            <person name="Howarth C."/>
            <person name="Imamovic A."/>
            <person name="Larimer J."/>
            <person name="McCowan C."/>
            <person name="Murphy C."/>
            <person name="Pearson M."/>
            <person name="Priest M."/>
            <person name="Roberts A."/>
            <person name="Saif S."/>
            <person name="Shea T."/>
            <person name="Sykes S."/>
            <person name="Wortman J."/>
            <person name="Nusbaum C."/>
            <person name="Birren B."/>
        </authorList>
    </citation>
    <scope>NUCLEOTIDE SEQUENCE [LARGE SCALE GENOMIC DNA]</scope>
    <source>
        <strain evidence="7">CBS 10117</strain>
    </source>
</reference>
<evidence type="ECO:0000256" key="3">
    <source>
        <dbReference type="ARBA" id="ARBA00022833"/>
    </source>
</evidence>
<dbReference type="SUPFAM" id="SSF57903">
    <property type="entry name" value="FYVE/PHD zinc finger"/>
    <property type="match status" value="1"/>
</dbReference>
<feature type="compositionally biased region" description="Pro residues" evidence="5">
    <location>
        <begin position="436"/>
        <end position="445"/>
    </location>
</feature>
<dbReference type="GO" id="GO:0070210">
    <property type="term" value="C:Rpd3L-Expanded complex"/>
    <property type="evidence" value="ECO:0007669"/>
    <property type="project" value="TreeGrafter"/>
</dbReference>
<dbReference type="InterPro" id="IPR001965">
    <property type="entry name" value="Znf_PHD"/>
</dbReference>
<dbReference type="EMBL" id="KI894032">
    <property type="protein sequence ID" value="OBR84426.1"/>
    <property type="molecule type" value="Genomic_DNA"/>
</dbReference>
<sequence>MDRRRMSGASASTSSRSVRESSIQVKNLRSPSTSSVTPRPDEDEDGKPRRTRGRNPLPPTSGPLFPPLPPKQPKNSPKNSPQAPSRSPAVRTPSAQWPTSALAASSELIPPAMPEGPLESSALEEDAISARSVSPEKTHVPSASNASLTPPPPTSEDTNEENKVEATAEGEGEGEEDWDQYRRHRRVKGFRNTSQAEVKEEPDLDDSKEDEEETPVKTRSSRLNGNGLGIAGSGENTPIATTPLSNADRADSASRHGRKRRGEDELLLDDHLLPAEIRRTSFSVTKKQKREDKVGPLKSDHQVEENDNAIADDDDEEGEADEAEEEVKDVTRCVCQKEDADIDVMMIQCDKCNVWQHGECMGIWGDEEAPDEYFCEECKPERHQPLMKWIRRQGRKSGNAFIPPTPENLRNLHNDRDDYPPSQSKRWAEEEETGEPPKPTPPPKPTSRSHHKREIASPAAESYDGRRSTRGKPPPQSVSRDKPPSLSHKNDSTKSLPKGGPSSKRVRGISSISPDRDSQSPQPNSGKEPKRRSTMNSRDAAYEEEVKAALEASRIEMMSPTNELEESAIMEEKDKERGEKRRRDDEDEAEDKERSKKGKRKRDDEEGSVEPAGSKIKHPNQYTYRPKPPAAAAPAPVAAPSPARRVAASTPVPSAQPAHHEHGTRRAGALAAAPVIYHPLTPESANHLSWFLPDHLAAFADLLPSSHPNALEVPAPRVLSYLPRNHYHNQRYGPFSEDRDENGKLVLPEEPAGRDVTNDDTNTTQLDPPARPRYPVKRITVAEMKKRARNVLEYVGRIQMEEGKRQERARLLGIKVIKPTSVSEVGKDQDQDQDGDVNMDQPLEGETVQATSTLPLPDQTKSMQLMDELTRDLINFQESFNHNGISNGYASPVPPTTSTFSGTGISLPPTPVLPSAMAQSQSQGVVESKAEIEAEAEAGPPQGSVAPSPLAEKLVEPEETVKGITTDTATENATAEIIEGEGLDVYRQGVTKTVITTEAEKDVAEKVDEIVAETTA</sequence>
<dbReference type="SMART" id="SM00249">
    <property type="entry name" value="PHD"/>
    <property type="match status" value="1"/>
</dbReference>
<feature type="compositionally biased region" description="Acidic residues" evidence="5">
    <location>
        <begin position="305"/>
        <end position="327"/>
    </location>
</feature>
<keyword evidence="2 4" id="KW-0863">Zinc-finger</keyword>
<feature type="region of interest" description="Disordered" evidence="5">
    <location>
        <begin position="396"/>
        <end position="666"/>
    </location>
</feature>
<dbReference type="STRING" id="1296121.A0A1A6A2Y9"/>
<feature type="compositionally biased region" description="Acidic residues" evidence="5">
    <location>
        <begin position="168"/>
        <end position="178"/>
    </location>
</feature>
<feature type="compositionally biased region" description="Polar residues" evidence="5">
    <location>
        <begin position="234"/>
        <end position="245"/>
    </location>
</feature>
<dbReference type="InterPro" id="IPR011011">
    <property type="entry name" value="Znf_FYVE_PHD"/>
</dbReference>
<feature type="region of interest" description="Disordered" evidence="5">
    <location>
        <begin position="281"/>
        <end position="327"/>
    </location>
</feature>
<dbReference type="InterPro" id="IPR019787">
    <property type="entry name" value="Znf_PHD-finger"/>
</dbReference>
<dbReference type="PANTHER" id="PTHR47793:SF1">
    <property type="entry name" value="HISTONE DEACETYLASE COMPLEX SUBUNIT CTI6"/>
    <property type="match status" value="1"/>
</dbReference>
<feature type="compositionally biased region" description="Polar residues" evidence="5">
    <location>
        <begin position="93"/>
        <end position="103"/>
    </location>
</feature>
<feature type="compositionally biased region" description="Basic and acidic residues" evidence="5">
    <location>
        <begin position="410"/>
        <end position="419"/>
    </location>
</feature>
<evidence type="ECO:0000256" key="4">
    <source>
        <dbReference type="PROSITE-ProRule" id="PRU00146"/>
    </source>
</evidence>
<dbReference type="PROSITE" id="PS01359">
    <property type="entry name" value="ZF_PHD_1"/>
    <property type="match status" value="1"/>
</dbReference>
<evidence type="ECO:0000256" key="5">
    <source>
        <dbReference type="SAM" id="MobiDB-lite"/>
    </source>
</evidence>
<accession>A0A1A6A2Y9</accession>
<keyword evidence="1" id="KW-0479">Metal-binding</keyword>
<feature type="compositionally biased region" description="Low complexity" evidence="5">
    <location>
        <begin position="632"/>
        <end position="649"/>
    </location>
</feature>
<dbReference type="InterPro" id="IPR053051">
    <property type="entry name" value="HDAC_complex_subunit"/>
</dbReference>
<dbReference type="VEuPathDB" id="FungiDB:I303_05284"/>
<proteinExistence type="predicted"/>
<feature type="compositionally biased region" description="Basic and acidic residues" evidence="5">
    <location>
        <begin position="570"/>
        <end position="584"/>
    </location>
</feature>
<feature type="region of interest" description="Disordered" evidence="5">
    <location>
        <begin position="749"/>
        <end position="772"/>
    </location>
</feature>
<feature type="compositionally biased region" description="Acidic residues" evidence="5">
    <location>
        <begin position="200"/>
        <end position="213"/>
    </location>
</feature>